<evidence type="ECO:0000256" key="1">
    <source>
        <dbReference type="SAM" id="Phobius"/>
    </source>
</evidence>
<feature type="domain" description="Heterokaryon incompatibility" evidence="2">
    <location>
        <begin position="57"/>
        <end position="240"/>
    </location>
</feature>
<gene>
    <name evidence="3" type="primary">het-6_19</name>
    <name evidence="3" type="ORF">LSUB1_G008708</name>
</gene>
<keyword evidence="1" id="KW-0472">Membrane</keyword>
<sequence>MAKRQSPDTLAFYASLPLAPDSKSIRVLDLDEARDLSDRGELSGQLRVVSLIEKPSYLALSYVWGTFASPENTISCGTDSIKITSNCWSALWHIRKAFGQVTIWVDSICINQDDDEEKASQIPLMGDIYTFADSTYVWLGKANTHSDTVIEYLKVAGFQPYFQEDGDNRYKIPQGVWIRVLIAARIHVKGYYKLLTYYCSRCTSGQVHKPSFITNDGISQDAFTDFFSRDWITRVWTLQEVMLSERLLVLCGTKILPWRSVVYSMAFLDYLLEGTIDEVKTDRDYPRTTSNDWARLVALWLSRNAVETVAERGIPFRHYLGSYLRFLDSILTISALFRTVHLCLFTLLFGAGLLLIGPATKSKLRGGIFGSVGAILSILGLLGIIMWAGHSSTTRIDTQFNLEGVIVEEIRKRRCIQPKDKSFGMHSVLGRLGLPLALPDYSRGLNEVYRELFLSLLKWTASLDPLKYAQYTDNLAKPSWVPDWHSVSASMWSEEDASRTRKTTIPSRPSIPQWVFNIAEPSQLVVPALHVGLVTWRSGTFLRTRDQYNQSDDAAHLYNIQNVQECLKALPEEHHIHYSGREGSEKSAFIWTRTRKYAYVFVDSKRSRDKVPTWIDSAAPGRYESPDRMLEILTSKYSWHIEICNNLETKKRIIFIAGQKIIGNGPEHIQVGDVVAVIYGLSGLMILRPHGNNYRLVGSATANWDDVNSMVDEGGKEFELLTLC</sequence>
<reference evidence="3 4" key="1">
    <citation type="submission" date="2018-05" db="EMBL/GenBank/DDBJ databases">
        <title>Genome sequencing and assembly of the regulated plant pathogen Lachnellula willkommii and related sister species for the development of diagnostic species identification markers.</title>
        <authorList>
            <person name="Giroux E."/>
            <person name="Bilodeau G."/>
        </authorList>
    </citation>
    <scope>NUCLEOTIDE SEQUENCE [LARGE SCALE GENOMIC DNA]</scope>
    <source>
        <strain evidence="3 4">CBS 197.66</strain>
    </source>
</reference>
<dbReference type="InterPro" id="IPR052895">
    <property type="entry name" value="HetReg/Transcr_Mod"/>
</dbReference>
<keyword evidence="1" id="KW-1133">Transmembrane helix</keyword>
<feature type="transmembrane region" description="Helical" evidence="1">
    <location>
        <begin position="368"/>
        <end position="389"/>
    </location>
</feature>
<dbReference type="EMBL" id="QGMJ01001166">
    <property type="protein sequence ID" value="TVY32068.1"/>
    <property type="molecule type" value="Genomic_DNA"/>
</dbReference>
<organism evidence="3 4">
    <name type="scientific">Lachnellula subtilissima</name>
    <dbReference type="NCBI Taxonomy" id="602034"/>
    <lineage>
        <taxon>Eukaryota</taxon>
        <taxon>Fungi</taxon>
        <taxon>Dikarya</taxon>
        <taxon>Ascomycota</taxon>
        <taxon>Pezizomycotina</taxon>
        <taxon>Leotiomycetes</taxon>
        <taxon>Helotiales</taxon>
        <taxon>Lachnaceae</taxon>
        <taxon>Lachnellula</taxon>
    </lineage>
</organism>
<dbReference type="PANTHER" id="PTHR24148:SF64">
    <property type="entry name" value="HETEROKARYON INCOMPATIBILITY DOMAIN-CONTAINING PROTEIN"/>
    <property type="match status" value="1"/>
</dbReference>
<dbReference type="Proteomes" id="UP000462212">
    <property type="component" value="Unassembled WGS sequence"/>
</dbReference>
<proteinExistence type="predicted"/>
<keyword evidence="4" id="KW-1185">Reference proteome</keyword>
<dbReference type="Pfam" id="PF06985">
    <property type="entry name" value="HET"/>
    <property type="match status" value="1"/>
</dbReference>
<evidence type="ECO:0000313" key="4">
    <source>
        <dbReference type="Proteomes" id="UP000462212"/>
    </source>
</evidence>
<protein>
    <submittedName>
        <fullName evidence="3">Heterokaryon incompatibility protein 6,OR allele</fullName>
    </submittedName>
</protein>
<feature type="transmembrane region" description="Helical" evidence="1">
    <location>
        <begin position="335"/>
        <end position="356"/>
    </location>
</feature>
<keyword evidence="1" id="KW-0812">Transmembrane</keyword>
<dbReference type="InterPro" id="IPR010730">
    <property type="entry name" value="HET"/>
</dbReference>
<name>A0A8H8RD51_9HELO</name>
<dbReference type="PANTHER" id="PTHR24148">
    <property type="entry name" value="ANKYRIN REPEAT DOMAIN-CONTAINING PROTEIN 39 HOMOLOG-RELATED"/>
    <property type="match status" value="1"/>
</dbReference>
<dbReference type="OrthoDB" id="2157530at2759"/>
<evidence type="ECO:0000313" key="3">
    <source>
        <dbReference type="EMBL" id="TVY32068.1"/>
    </source>
</evidence>
<evidence type="ECO:0000259" key="2">
    <source>
        <dbReference type="Pfam" id="PF06985"/>
    </source>
</evidence>
<comment type="caution">
    <text evidence="3">The sequence shown here is derived from an EMBL/GenBank/DDBJ whole genome shotgun (WGS) entry which is preliminary data.</text>
</comment>
<accession>A0A8H8RD51</accession>
<dbReference type="AlphaFoldDB" id="A0A8H8RD51"/>